<evidence type="ECO:0000259" key="1">
    <source>
        <dbReference type="PROSITE" id="PS50925"/>
    </source>
</evidence>
<dbReference type="Pfam" id="PF04940">
    <property type="entry name" value="BLUF"/>
    <property type="match status" value="1"/>
</dbReference>
<dbReference type="SMART" id="SM01034">
    <property type="entry name" value="BLUF"/>
    <property type="match status" value="1"/>
</dbReference>
<dbReference type="InterPro" id="IPR007024">
    <property type="entry name" value="BLUF_domain"/>
</dbReference>
<dbReference type="SUPFAM" id="SSF54975">
    <property type="entry name" value="Acylphosphatase/BLUF domain-like"/>
    <property type="match status" value="1"/>
</dbReference>
<evidence type="ECO:0000313" key="3">
    <source>
        <dbReference type="Proteomes" id="UP000570514"/>
    </source>
</evidence>
<dbReference type="Proteomes" id="UP000570514">
    <property type="component" value="Unassembled WGS sequence"/>
</dbReference>
<dbReference type="RefSeq" id="WP_167084600.1">
    <property type="nucleotide sequence ID" value="NZ_BAAADC010000001.1"/>
</dbReference>
<sequence>MFQLVYVSTAAWPMSNSDIDRILNLSRCNNGRLEITGVLVRMDQGFLQILEGPKDSVLSVFAKVQRDLRHIGLRVLVQQETADRLFADWAMGFEKLDPSAPQSAALYEVTQEAITTSLPTHKARGLAVLLHDYFRLNKRVAA</sequence>
<dbReference type="GO" id="GO:0009882">
    <property type="term" value="F:blue light photoreceptor activity"/>
    <property type="evidence" value="ECO:0007669"/>
    <property type="project" value="InterPro"/>
</dbReference>
<evidence type="ECO:0000313" key="2">
    <source>
        <dbReference type="EMBL" id="NIK90226.1"/>
    </source>
</evidence>
<dbReference type="AlphaFoldDB" id="A0A846N3B7"/>
<organism evidence="2 3">
    <name type="scientific">Rhizomicrobium palustre</name>
    <dbReference type="NCBI Taxonomy" id="189966"/>
    <lineage>
        <taxon>Bacteria</taxon>
        <taxon>Pseudomonadati</taxon>
        <taxon>Pseudomonadota</taxon>
        <taxon>Alphaproteobacteria</taxon>
        <taxon>Micropepsales</taxon>
        <taxon>Micropepsaceae</taxon>
        <taxon>Rhizomicrobium</taxon>
    </lineage>
</organism>
<dbReference type="EMBL" id="JAASRM010000001">
    <property type="protein sequence ID" value="NIK90226.1"/>
    <property type="molecule type" value="Genomic_DNA"/>
</dbReference>
<gene>
    <name evidence="2" type="ORF">FHS83_003544</name>
</gene>
<proteinExistence type="predicted"/>
<dbReference type="Gene3D" id="3.30.70.100">
    <property type="match status" value="1"/>
</dbReference>
<protein>
    <recommendedName>
        <fullName evidence="1">BLUF domain-containing protein</fullName>
    </recommendedName>
</protein>
<keyword evidence="3" id="KW-1185">Reference proteome</keyword>
<dbReference type="InterPro" id="IPR036046">
    <property type="entry name" value="Acylphosphatase-like_dom_sf"/>
</dbReference>
<dbReference type="GO" id="GO:0071949">
    <property type="term" value="F:FAD binding"/>
    <property type="evidence" value="ECO:0007669"/>
    <property type="project" value="InterPro"/>
</dbReference>
<name>A0A846N3B7_9PROT</name>
<feature type="domain" description="BLUF" evidence="1">
    <location>
        <begin position="1"/>
        <end position="92"/>
    </location>
</feature>
<dbReference type="PROSITE" id="PS50925">
    <property type="entry name" value="BLUF"/>
    <property type="match status" value="1"/>
</dbReference>
<comment type="caution">
    <text evidence="2">The sequence shown here is derived from an EMBL/GenBank/DDBJ whole genome shotgun (WGS) entry which is preliminary data.</text>
</comment>
<accession>A0A846N3B7</accession>
<reference evidence="2 3" key="1">
    <citation type="submission" date="2020-03" db="EMBL/GenBank/DDBJ databases">
        <title>Genomic Encyclopedia of Type Strains, Phase IV (KMG-IV): sequencing the most valuable type-strain genomes for metagenomic binning, comparative biology and taxonomic classification.</title>
        <authorList>
            <person name="Goeker M."/>
        </authorList>
    </citation>
    <scope>NUCLEOTIDE SEQUENCE [LARGE SCALE GENOMIC DNA]</scope>
    <source>
        <strain evidence="2 3">DSM 19867</strain>
    </source>
</reference>